<evidence type="ECO:0000256" key="3">
    <source>
        <dbReference type="ARBA" id="ARBA00022574"/>
    </source>
</evidence>
<dbReference type="InterPro" id="IPR050687">
    <property type="entry name" value="Dynein_IC"/>
</dbReference>
<reference evidence="6" key="1">
    <citation type="submission" date="2021-01" db="EMBL/GenBank/DDBJ databases">
        <authorList>
            <person name="Corre E."/>
            <person name="Pelletier E."/>
            <person name="Niang G."/>
            <person name="Scheremetjew M."/>
            <person name="Finn R."/>
            <person name="Kale V."/>
            <person name="Holt S."/>
            <person name="Cochrane G."/>
            <person name="Meng A."/>
            <person name="Brown T."/>
            <person name="Cohen L."/>
        </authorList>
    </citation>
    <scope>NUCLEOTIDE SEQUENCE</scope>
    <source>
        <strain evidence="6">NY070348D</strain>
    </source>
</reference>
<dbReference type="PANTHER" id="PTHR12442">
    <property type="entry name" value="DYNEIN INTERMEDIATE CHAIN"/>
    <property type="match status" value="1"/>
</dbReference>
<proteinExistence type="predicted"/>
<keyword evidence="3" id="KW-0853">WD repeat</keyword>
<evidence type="ECO:0000256" key="1">
    <source>
        <dbReference type="ARBA" id="ARBA00004496"/>
    </source>
</evidence>
<accession>A0A7S2SN78</accession>
<comment type="subcellular location">
    <subcellularLocation>
        <location evidence="1">Cytoplasm</location>
    </subcellularLocation>
</comment>
<evidence type="ECO:0000256" key="4">
    <source>
        <dbReference type="ARBA" id="ARBA00022737"/>
    </source>
</evidence>
<dbReference type="GO" id="GO:0042073">
    <property type="term" value="P:intraciliary transport"/>
    <property type="evidence" value="ECO:0007669"/>
    <property type="project" value="TreeGrafter"/>
</dbReference>
<gene>
    <name evidence="6" type="ORF">QSP1433_LOCUS15574</name>
</gene>
<dbReference type="GO" id="GO:0045504">
    <property type="term" value="F:dynein heavy chain binding"/>
    <property type="evidence" value="ECO:0007669"/>
    <property type="project" value="TreeGrafter"/>
</dbReference>
<feature type="compositionally biased region" description="Basic and acidic residues" evidence="5">
    <location>
        <begin position="60"/>
        <end position="69"/>
    </location>
</feature>
<dbReference type="InterPro" id="IPR036322">
    <property type="entry name" value="WD40_repeat_dom_sf"/>
</dbReference>
<sequence>MVGFDDVDGCCVNITSRWRQDILDLQDRSECQTDPIQVENVGVQSVMCKEQECQTSQELEGEKEGKHAEEDEEDEDTTFEGLADDDDLARFIENIGPLMLHELGRNEQSQAFISTFQEQGADDGGKDWTMLHTISRPTGNVEEDDDLGCTSIAWNATGSQVLASYGRFDNFGWCKHRGSVCIWNMFARGFSTTNAQDGTPYSPPPDIRLDAPSGLMCVAPHPCKPSVVAAGSFNGEVMVWDTVRQDRGEDTMIGCSQIEDYSHREPVLQLAWVRDSRHSSSRSGASSERYLLVSISGEGRTLFWDLANGLSAPLRGFTLAKDSRSAKPLGGTTLSFSCAAGASSTNVIVGSEGGHVSRCTMDLSSKKSGLKALMNEANIDRWTRDALDILIQVPEKDRFILKRNVERFVAKSTEVHDILPKHIYEASRSDSSMFPSAIRFSFKPHVGTVNSVDCSPFHRHGFISCGSDGHLCLYSTLETEPAMTFSPTTSGNYLLSACWSPHRPAVFACSSSSGELYVFDLADNQTSPVANIPAGGEKSQNPVYSIAFNKKTRGLLAAGDIKGSIRIFKLSWKLSNKQSVDKCAIDYALFNGNSSMLT</sequence>
<dbReference type="AlphaFoldDB" id="A0A7S2SN78"/>
<name>A0A7S2SN78_9STRA</name>
<feature type="region of interest" description="Disordered" evidence="5">
    <location>
        <begin position="55"/>
        <end position="78"/>
    </location>
</feature>
<organism evidence="6">
    <name type="scientific">Mucochytrium quahogii</name>
    <dbReference type="NCBI Taxonomy" id="96639"/>
    <lineage>
        <taxon>Eukaryota</taxon>
        <taxon>Sar</taxon>
        <taxon>Stramenopiles</taxon>
        <taxon>Bigyra</taxon>
        <taxon>Labyrinthulomycetes</taxon>
        <taxon>Thraustochytrida</taxon>
        <taxon>Thraustochytriidae</taxon>
        <taxon>Mucochytrium</taxon>
    </lineage>
</organism>
<dbReference type="Pfam" id="PF00400">
    <property type="entry name" value="WD40"/>
    <property type="match status" value="2"/>
</dbReference>
<dbReference type="EMBL" id="HBHK01024766">
    <property type="protein sequence ID" value="CAD9704114.1"/>
    <property type="molecule type" value="Transcribed_RNA"/>
</dbReference>
<dbReference type="InterPro" id="IPR015943">
    <property type="entry name" value="WD40/YVTN_repeat-like_dom_sf"/>
</dbReference>
<keyword evidence="4" id="KW-0677">Repeat</keyword>
<evidence type="ECO:0000313" key="6">
    <source>
        <dbReference type="EMBL" id="CAD9704114.1"/>
    </source>
</evidence>
<dbReference type="InterPro" id="IPR001680">
    <property type="entry name" value="WD40_rpt"/>
</dbReference>
<dbReference type="SUPFAM" id="SSF50978">
    <property type="entry name" value="WD40 repeat-like"/>
    <property type="match status" value="1"/>
</dbReference>
<protein>
    <submittedName>
        <fullName evidence="6">Uncharacterized protein</fullName>
    </submittedName>
</protein>
<dbReference type="Gene3D" id="2.130.10.10">
    <property type="entry name" value="YVTN repeat-like/Quinoprotein amine dehydrogenase"/>
    <property type="match status" value="2"/>
</dbReference>
<evidence type="ECO:0000256" key="2">
    <source>
        <dbReference type="ARBA" id="ARBA00022490"/>
    </source>
</evidence>
<dbReference type="GO" id="GO:0045503">
    <property type="term" value="F:dynein light chain binding"/>
    <property type="evidence" value="ECO:0007669"/>
    <property type="project" value="TreeGrafter"/>
</dbReference>
<dbReference type="GO" id="GO:0005868">
    <property type="term" value="C:cytoplasmic dynein complex"/>
    <property type="evidence" value="ECO:0007669"/>
    <property type="project" value="TreeGrafter"/>
</dbReference>
<dbReference type="GO" id="GO:0097014">
    <property type="term" value="C:ciliary plasm"/>
    <property type="evidence" value="ECO:0007669"/>
    <property type="project" value="TreeGrafter"/>
</dbReference>
<keyword evidence="2" id="KW-0963">Cytoplasm</keyword>
<dbReference type="PANTHER" id="PTHR12442:SF26">
    <property type="entry name" value="CYTOPLASMIC DYNEIN 2 INTERMEDIATE CHAIN 2"/>
    <property type="match status" value="1"/>
</dbReference>
<evidence type="ECO:0000256" key="5">
    <source>
        <dbReference type="SAM" id="MobiDB-lite"/>
    </source>
</evidence>
<dbReference type="SMART" id="SM00320">
    <property type="entry name" value="WD40"/>
    <property type="match status" value="6"/>
</dbReference>